<dbReference type="GO" id="GO:0008320">
    <property type="term" value="F:protein transmembrane transporter activity"/>
    <property type="evidence" value="ECO:0007669"/>
    <property type="project" value="UniProtKB-UniRule"/>
</dbReference>
<keyword evidence="6 9" id="KW-1133">Transmembrane helix</keyword>
<keyword evidence="9" id="KW-0997">Cell inner membrane</keyword>
<keyword evidence="8 9" id="KW-0472">Membrane</keyword>
<dbReference type="InterPro" id="IPR003369">
    <property type="entry name" value="TatA/B/E"/>
</dbReference>
<proteinExistence type="inferred from homology"/>
<dbReference type="AlphaFoldDB" id="F8KTC2"/>
<feature type="region of interest" description="Disordered" evidence="10">
    <location>
        <begin position="48"/>
        <end position="91"/>
    </location>
</feature>
<accession>F8KTC2</accession>
<dbReference type="GO" id="GO:0033281">
    <property type="term" value="C:TAT protein transport complex"/>
    <property type="evidence" value="ECO:0007669"/>
    <property type="project" value="UniProtKB-UniRule"/>
</dbReference>
<evidence type="ECO:0000256" key="5">
    <source>
        <dbReference type="ARBA" id="ARBA00022927"/>
    </source>
</evidence>
<dbReference type="EMBL" id="FR871757">
    <property type="protein sequence ID" value="CCB80073.1"/>
    <property type="molecule type" value="Genomic_DNA"/>
</dbReference>
<evidence type="ECO:0000313" key="12">
    <source>
        <dbReference type="Proteomes" id="UP000008387"/>
    </source>
</evidence>
<dbReference type="Proteomes" id="UP000008387">
    <property type="component" value="Chromosome"/>
</dbReference>
<evidence type="ECO:0000313" key="11">
    <source>
        <dbReference type="EMBL" id="CCB80073.1"/>
    </source>
</evidence>
<feature type="compositionally biased region" description="Polar residues" evidence="10">
    <location>
        <begin position="80"/>
        <end position="91"/>
    </location>
</feature>
<comment type="function">
    <text evidence="9">Part of the twin-arginine translocation (Tat) system that transports large folded proteins containing a characteristic twin-arginine motif in their signal peptide across membranes. TatA could form the protein-conducting channel of the Tat system.</text>
</comment>
<dbReference type="PANTHER" id="PTHR42982">
    <property type="entry name" value="SEC-INDEPENDENT PROTEIN TRANSLOCASE PROTEIN TATA"/>
    <property type="match status" value="1"/>
</dbReference>
<comment type="subcellular location">
    <subcellularLocation>
        <location evidence="9">Cell inner membrane</location>
        <topology evidence="9">Single-pass membrane protein</topology>
    </subcellularLocation>
    <subcellularLocation>
        <location evidence="1">Cell membrane</location>
        <topology evidence="1">Single-pass membrane protein</topology>
    </subcellularLocation>
</comment>
<evidence type="ECO:0000256" key="7">
    <source>
        <dbReference type="ARBA" id="ARBA00023010"/>
    </source>
</evidence>
<comment type="subunit">
    <text evidence="9">Forms a complex with TatC.</text>
</comment>
<dbReference type="InterPro" id="IPR006312">
    <property type="entry name" value="TatA/E"/>
</dbReference>
<evidence type="ECO:0000256" key="9">
    <source>
        <dbReference type="HAMAP-Rule" id="MF_00236"/>
    </source>
</evidence>
<dbReference type="STRING" id="1002804.HBZC1_10870"/>
<dbReference type="eggNOG" id="COG1826">
    <property type="taxonomic scope" value="Bacteria"/>
</dbReference>
<protein>
    <recommendedName>
        <fullName evidence="9">Sec-independent protein translocase protein TatA</fullName>
    </recommendedName>
</protein>
<keyword evidence="5 9" id="KW-0653">Protein transport</keyword>
<dbReference type="Pfam" id="PF02416">
    <property type="entry name" value="TatA_B_E"/>
    <property type="match status" value="1"/>
</dbReference>
<dbReference type="NCBIfam" id="TIGR01411">
    <property type="entry name" value="tatAE"/>
    <property type="match status" value="1"/>
</dbReference>
<keyword evidence="12" id="KW-1185">Reference proteome</keyword>
<name>F8KTC2_HELBC</name>
<dbReference type="KEGG" id="hbi:HBZC1_10870"/>
<comment type="similarity">
    <text evidence="9">Belongs to the TatA/E family.</text>
</comment>
<evidence type="ECO:0000256" key="6">
    <source>
        <dbReference type="ARBA" id="ARBA00022989"/>
    </source>
</evidence>
<dbReference type="PANTHER" id="PTHR42982:SF1">
    <property type="entry name" value="SEC-INDEPENDENT PROTEIN TRANSLOCASE PROTEIN TATA"/>
    <property type="match status" value="1"/>
</dbReference>
<feature type="compositionally biased region" description="Basic and acidic residues" evidence="10">
    <location>
        <begin position="52"/>
        <end position="61"/>
    </location>
</feature>
<evidence type="ECO:0000256" key="1">
    <source>
        <dbReference type="ARBA" id="ARBA00004162"/>
    </source>
</evidence>
<dbReference type="RefSeq" id="WP_006017157.1">
    <property type="nucleotide sequence ID" value="NC_015674.1"/>
</dbReference>
<feature type="compositionally biased region" description="Low complexity" evidence="10">
    <location>
        <begin position="70"/>
        <end position="79"/>
    </location>
</feature>
<evidence type="ECO:0000256" key="4">
    <source>
        <dbReference type="ARBA" id="ARBA00022692"/>
    </source>
</evidence>
<reference evidence="11 12" key="1">
    <citation type="journal article" date="2011" name="J. Bacteriol.">
        <title>Genome sequence of Helicobacter bizzozeronii strain CIII-1, an isolate from human gastric mucosa.</title>
        <authorList>
            <person name="Schott T."/>
            <person name="Rossi M."/>
            <person name="Hanninen M.L."/>
        </authorList>
    </citation>
    <scope>NUCLEOTIDE SEQUENCE [LARGE SCALE GENOMIC DNA]</scope>
    <source>
        <strain evidence="11 12">CIII-1</strain>
    </source>
</reference>
<dbReference type="Gene3D" id="1.20.5.3310">
    <property type="match status" value="1"/>
</dbReference>
<keyword evidence="7 9" id="KW-0811">Translocation</keyword>
<evidence type="ECO:0000256" key="8">
    <source>
        <dbReference type="ARBA" id="ARBA00023136"/>
    </source>
</evidence>
<evidence type="ECO:0000256" key="10">
    <source>
        <dbReference type="SAM" id="MobiDB-lite"/>
    </source>
</evidence>
<dbReference type="HAMAP" id="MF_00236">
    <property type="entry name" value="TatA_E"/>
    <property type="match status" value="1"/>
</dbReference>
<organism evidence="11 12">
    <name type="scientific">Helicobacter bizzozeronii (strain CIII-1)</name>
    <dbReference type="NCBI Taxonomy" id="1002804"/>
    <lineage>
        <taxon>Bacteria</taxon>
        <taxon>Pseudomonadati</taxon>
        <taxon>Campylobacterota</taxon>
        <taxon>Epsilonproteobacteria</taxon>
        <taxon>Campylobacterales</taxon>
        <taxon>Helicobacteraceae</taxon>
        <taxon>Helicobacter</taxon>
    </lineage>
</organism>
<feature type="transmembrane region" description="Helical" evidence="9">
    <location>
        <begin position="6"/>
        <end position="23"/>
    </location>
</feature>
<keyword evidence="4 9" id="KW-0812">Transmembrane</keyword>
<dbReference type="HOGENOM" id="CLU_086034_5_0_7"/>
<evidence type="ECO:0000256" key="2">
    <source>
        <dbReference type="ARBA" id="ARBA00022448"/>
    </source>
</evidence>
<keyword evidence="2 9" id="KW-0813">Transport</keyword>
<sequence length="91" mass="9958">MGGFTSIWHWVIVLFVILLLFGAKKIPELAKGLGSGIKNFKKAIKEDEEEGKENKPQEIKVVDSPPPAQPTTATPSQPQHATSSDTPKQHL</sequence>
<evidence type="ECO:0000256" key="3">
    <source>
        <dbReference type="ARBA" id="ARBA00022475"/>
    </source>
</evidence>
<gene>
    <name evidence="9" type="primary">tatA</name>
    <name evidence="11" type="ordered locus">HBZC1_10870</name>
</gene>
<dbReference type="GO" id="GO:0043953">
    <property type="term" value="P:protein transport by the Tat complex"/>
    <property type="evidence" value="ECO:0007669"/>
    <property type="project" value="UniProtKB-UniRule"/>
</dbReference>
<keyword evidence="3 9" id="KW-1003">Cell membrane</keyword>